<dbReference type="InterPro" id="IPR050739">
    <property type="entry name" value="MFP"/>
</dbReference>
<dbReference type="AlphaFoldDB" id="A0A290XHM4"/>
<dbReference type="Proteomes" id="UP000218968">
    <property type="component" value="Chromosome"/>
</dbReference>
<evidence type="ECO:0000313" key="4">
    <source>
        <dbReference type="EMBL" id="ATD68583.1"/>
    </source>
</evidence>
<keyword evidence="5" id="KW-1185">Reference proteome</keyword>
<feature type="transmembrane region" description="Helical" evidence="2">
    <location>
        <begin position="30"/>
        <end position="50"/>
    </location>
</feature>
<organism evidence="4 5">
    <name type="scientific">Luteimonas chenhongjianii</name>
    <dbReference type="NCBI Taxonomy" id="2006110"/>
    <lineage>
        <taxon>Bacteria</taxon>
        <taxon>Pseudomonadati</taxon>
        <taxon>Pseudomonadota</taxon>
        <taxon>Gammaproteobacteria</taxon>
        <taxon>Lysobacterales</taxon>
        <taxon>Lysobacteraceae</taxon>
        <taxon>Luteimonas</taxon>
    </lineage>
</organism>
<keyword evidence="1" id="KW-0175">Coiled coil</keyword>
<sequence>MTQALFRREVLEARRRGWLGGISLAQPLRLWWLTLAAGLVALTVVLFLLLGSYTRRSTVVGQLVPSQGLATVLAPATGVVGRIDVPEGGIVTEGQTLAVIAVPRATLADGDTLVALAQRLERRRDGLQDAQAAQRQLLDAQQGGLRNQLAAAERELAQVEAEVATRQAQVRIADESLQRLRQLEDSRYVSQLQIQEQESSVLSRQGETQALQRQAIATRRTIAQFRQALHELPGQERAIEAGYQRDLALLEQEQVEVQARGALAVVAPVGGVVSAQLAKPGQSVQAGQPLLSLLPGDGALEAELLVPSRAIGFVTPGDTVLLRYQAYPHQKFGHHRGRVSRISRSALGPVQTVAGNAQQTEPLYRVTVALTKQAVTAYGNEEPLRPGMLLDVDILGERRRLIEWVFEPLYSLKGKVGNG</sequence>
<dbReference type="Gene3D" id="2.40.50.100">
    <property type="match status" value="1"/>
</dbReference>
<dbReference type="KEGG" id="lum:CNR27_15010"/>
<gene>
    <name evidence="4" type="ORF">CNR27_15010</name>
</gene>
<name>A0A290XHM4_9GAMM</name>
<protein>
    <submittedName>
        <fullName evidence="4">Hemolysin D</fullName>
    </submittedName>
</protein>
<proteinExistence type="predicted"/>
<dbReference type="Pfam" id="PF26002">
    <property type="entry name" value="Beta-barrel_AprE"/>
    <property type="match status" value="1"/>
</dbReference>
<dbReference type="InterPro" id="IPR058982">
    <property type="entry name" value="Beta-barrel_AprE"/>
</dbReference>
<dbReference type="PANTHER" id="PTHR30386">
    <property type="entry name" value="MEMBRANE FUSION SUBUNIT OF EMRAB-TOLC MULTIDRUG EFFLUX PUMP"/>
    <property type="match status" value="1"/>
</dbReference>
<dbReference type="OrthoDB" id="5730196at2"/>
<evidence type="ECO:0000256" key="1">
    <source>
        <dbReference type="SAM" id="Coils"/>
    </source>
</evidence>
<dbReference type="EMBL" id="CP023406">
    <property type="protein sequence ID" value="ATD68583.1"/>
    <property type="molecule type" value="Genomic_DNA"/>
</dbReference>
<reference evidence="5" key="1">
    <citation type="submission" date="2017-09" db="EMBL/GenBank/DDBJ databases">
        <title>Luteimonas liuhanmingii sp.nov., isolated from the intestinal contents of Tibetan Plateau Pika in Yushu, Qinghai Province, China.</title>
        <authorList>
            <person name="Gui Z."/>
        </authorList>
    </citation>
    <scope>NUCLEOTIDE SEQUENCE [LARGE SCALE GENOMIC DNA]</scope>
    <source>
        <strain evidence="5">100111</strain>
    </source>
</reference>
<dbReference type="PANTHER" id="PTHR30386:SF28">
    <property type="entry name" value="EXPORTED PROTEIN"/>
    <property type="match status" value="1"/>
</dbReference>
<feature type="domain" description="AprE-like beta-barrel" evidence="3">
    <location>
        <begin position="301"/>
        <end position="395"/>
    </location>
</feature>
<keyword evidence="2" id="KW-1133">Transmembrane helix</keyword>
<dbReference type="Gene3D" id="2.40.30.170">
    <property type="match status" value="1"/>
</dbReference>
<dbReference type="PRINTS" id="PR01490">
    <property type="entry name" value="RTXTOXIND"/>
</dbReference>
<evidence type="ECO:0000313" key="5">
    <source>
        <dbReference type="Proteomes" id="UP000218968"/>
    </source>
</evidence>
<dbReference type="RefSeq" id="WP_096300070.1">
    <property type="nucleotide sequence ID" value="NZ_CP023406.1"/>
</dbReference>
<evidence type="ECO:0000259" key="3">
    <source>
        <dbReference type="Pfam" id="PF26002"/>
    </source>
</evidence>
<feature type="coiled-coil region" evidence="1">
    <location>
        <begin position="117"/>
        <end position="169"/>
    </location>
</feature>
<keyword evidence="2" id="KW-0812">Transmembrane</keyword>
<keyword evidence="2" id="KW-0472">Membrane</keyword>
<evidence type="ECO:0000256" key="2">
    <source>
        <dbReference type="SAM" id="Phobius"/>
    </source>
</evidence>
<accession>A0A290XHM4</accession>